<sequence>MGEVRRHKPFRLSDKAYKKLCMLVDERDEGCVICGNPAVEHHHIVFRSEGGEDRLENLIALCHEHHQLCAHGLDKHYWQQDFLAMMQLPETKRFAQKHSKQLAKIYAHERR</sequence>
<protein>
    <submittedName>
        <fullName evidence="2">HNH nuclease</fullName>
    </submittedName>
</protein>
<feature type="domain" description="HNH nuclease" evidence="1">
    <location>
        <begin position="19"/>
        <end position="67"/>
    </location>
</feature>
<dbReference type="SMART" id="SM00507">
    <property type="entry name" value="HNHc"/>
    <property type="match status" value="1"/>
</dbReference>
<dbReference type="GO" id="GO:0003676">
    <property type="term" value="F:nucleic acid binding"/>
    <property type="evidence" value="ECO:0007669"/>
    <property type="project" value="InterPro"/>
</dbReference>
<dbReference type="GO" id="GO:0004519">
    <property type="term" value="F:endonuclease activity"/>
    <property type="evidence" value="ECO:0007669"/>
    <property type="project" value="InterPro"/>
</dbReference>
<proteinExistence type="predicted"/>
<dbReference type="EMBL" id="BK015641">
    <property type="protein sequence ID" value="DAE17455.1"/>
    <property type="molecule type" value="Genomic_DNA"/>
</dbReference>
<dbReference type="CDD" id="cd00085">
    <property type="entry name" value="HNHc"/>
    <property type="match status" value="1"/>
</dbReference>
<dbReference type="InterPro" id="IPR003615">
    <property type="entry name" value="HNH_nuc"/>
</dbReference>
<organism evidence="2">
    <name type="scientific">Siphoviridae sp. ctoRD1</name>
    <dbReference type="NCBI Taxonomy" id="2825669"/>
    <lineage>
        <taxon>Viruses</taxon>
        <taxon>Duplodnaviria</taxon>
        <taxon>Heunggongvirae</taxon>
        <taxon>Uroviricota</taxon>
        <taxon>Caudoviricetes</taxon>
    </lineage>
</organism>
<dbReference type="InterPro" id="IPR002711">
    <property type="entry name" value="HNH"/>
</dbReference>
<dbReference type="Pfam" id="PF01844">
    <property type="entry name" value="HNH"/>
    <property type="match status" value="1"/>
</dbReference>
<evidence type="ECO:0000259" key="1">
    <source>
        <dbReference type="SMART" id="SM00507"/>
    </source>
</evidence>
<accession>A0A8S5QDX0</accession>
<dbReference type="GO" id="GO:0008270">
    <property type="term" value="F:zinc ion binding"/>
    <property type="evidence" value="ECO:0007669"/>
    <property type="project" value="InterPro"/>
</dbReference>
<evidence type="ECO:0000313" key="2">
    <source>
        <dbReference type="EMBL" id="DAE17455.1"/>
    </source>
</evidence>
<reference evidence="2" key="1">
    <citation type="journal article" date="2021" name="Proc. Natl. Acad. Sci. U.S.A.">
        <title>A Catalog of Tens of Thousands of Viruses from Human Metagenomes Reveals Hidden Associations with Chronic Diseases.</title>
        <authorList>
            <person name="Tisza M.J."/>
            <person name="Buck C.B."/>
        </authorList>
    </citation>
    <scope>NUCLEOTIDE SEQUENCE</scope>
    <source>
        <strain evidence="2">CtoRD1</strain>
    </source>
</reference>
<name>A0A8S5QDX0_9CAUD</name>
<dbReference type="Gene3D" id="1.10.30.50">
    <property type="match status" value="1"/>
</dbReference>